<comment type="subcellular location">
    <subcellularLocation>
        <location evidence="1">Cell membrane</location>
        <topology evidence="1">Multi-pass membrane protein</topology>
    </subcellularLocation>
</comment>
<dbReference type="GO" id="GO:0140359">
    <property type="term" value="F:ABC-type transporter activity"/>
    <property type="evidence" value="ECO:0007669"/>
    <property type="project" value="InterPro"/>
</dbReference>
<dbReference type="PANTHER" id="PTHR24221">
    <property type="entry name" value="ATP-BINDING CASSETTE SUB-FAMILY B"/>
    <property type="match status" value="1"/>
</dbReference>
<evidence type="ECO:0000256" key="6">
    <source>
        <dbReference type="ARBA" id="ARBA00023136"/>
    </source>
</evidence>
<keyword evidence="2 7" id="KW-0812">Transmembrane</keyword>
<reference evidence="10" key="1">
    <citation type="submission" date="2020-01" db="EMBL/GenBank/DDBJ databases">
        <authorList>
            <person name="Rat A."/>
        </authorList>
    </citation>
    <scope>NUCLEOTIDE SEQUENCE</scope>
    <source>
        <strain evidence="10">LMG 28251</strain>
    </source>
</reference>
<dbReference type="InterPro" id="IPR011527">
    <property type="entry name" value="ABC1_TM_dom"/>
</dbReference>
<keyword evidence="5 7" id="KW-1133">Transmembrane helix</keyword>
<dbReference type="CDD" id="cd18584">
    <property type="entry name" value="ABC_6TM_AarD_CydD"/>
    <property type="match status" value="1"/>
</dbReference>
<evidence type="ECO:0000256" key="1">
    <source>
        <dbReference type="ARBA" id="ARBA00004651"/>
    </source>
</evidence>
<keyword evidence="4" id="KW-0067">ATP-binding</keyword>
<dbReference type="PROSITE" id="PS50929">
    <property type="entry name" value="ABC_TM1F"/>
    <property type="match status" value="1"/>
</dbReference>
<dbReference type="SMART" id="SM00382">
    <property type="entry name" value="AAA"/>
    <property type="match status" value="1"/>
</dbReference>
<evidence type="ECO:0000313" key="11">
    <source>
        <dbReference type="Proteomes" id="UP001196068"/>
    </source>
</evidence>
<dbReference type="GO" id="GO:0016887">
    <property type="term" value="F:ATP hydrolysis activity"/>
    <property type="evidence" value="ECO:0007669"/>
    <property type="project" value="InterPro"/>
</dbReference>
<protein>
    <submittedName>
        <fullName evidence="10">Thiol reductant ABC exporter subunit CydD</fullName>
    </submittedName>
</protein>
<dbReference type="Gene3D" id="1.20.1560.10">
    <property type="entry name" value="ABC transporter type 1, transmembrane domain"/>
    <property type="match status" value="1"/>
</dbReference>
<name>A0AAF1KHD1_9PROT</name>
<dbReference type="InterPro" id="IPR039421">
    <property type="entry name" value="Type_1_exporter"/>
</dbReference>
<sequence length="538" mass="55565">MARPLVIRSVGIGVALVAVGIAEAWLIAGLLARLLGFGDAGWPALVLAGGLALIAAGLGIAQERAQVAAGEAAKARLRAQAFSRLLDKGVQDLRPVGARTALVVDRVDAMEGYFARWVPAAMLAIIGPLMVAGAAGAMDGVTGWILVVAGLMVPVAQAGAGIGAAAASRRQFGALQALSGRFLDRMRGLPTLVLFNREKAEQSALGVRAEELRVRTMKVLRVAFLSSGAMELIAAATLACIAIRHGAVLGEAHPDPTAALFALLLVPAFFQPLRLFAQAYHERLSATGAAADLAPLLGAVGTGGGLVLETVPPRVTVTFDNVSLTYDSARGAALDGLSFRVGAGETLVLMGASGAGKTSVLRLLMGFARPDGGRIAFNGRDAMALRPDELRRMTAYVGQRAHLFRGTLAENIRLSRPEADEAAVQDAAAAARVMDFAADLPLGLDTVVGEGGFGLSGGQAQRVAVARAFLRDAPLVLLDEPTAHLDPGTEAEVMESLKRLCLGRTAIIATHARGFRAWGAAVLDLAGGRALGKQMAGD</sequence>
<dbReference type="InterPro" id="IPR027417">
    <property type="entry name" value="P-loop_NTPase"/>
</dbReference>
<dbReference type="CDD" id="cd03228">
    <property type="entry name" value="ABCC_MRP_Like"/>
    <property type="match status" value="1"/>
</dbReference>
<feature type="transmembrane region" description="Helical" evidence="7">
    <location>
        <begin position="258"/>
        <end position="277"/>
    </location>
</feature>
<proteinExistence type="predicted"/>
<dbReference type="InterPro" id="IPR017871">
    <property type="entry name" value="ABC_transporter-like_CS"/>
</dbReference>
<evidence type="ECO:0000259" key="9">
    <source>
        <dbReference type="PROSITE" id="PS50929"/>
    </source>
</evidence>
<dbReference type="Pfam" id="PF00005">
    <property type="entry name" value="ABC_tran"/>
    <property type="match status" value="1"/>
</dbReference>
<evidence type="ECO:0000256" key="3">
    <source>
        <dbReference type="ARBA" id="ARBA00022741"/>
    </source>
</evidence>
<dbReference type="Gene3D" id="3.40.50.300">
    <property type="entry name" value="P-loop containing nucleotide triphosphate hydrolases"/>
    <property type="match status" value="1"/>
</dbReference>
<evidence type="ECO:0000256" key="5">
    <source>
        <dbReference type="ARBA" id="ARBA00022989"/>
    </source>
</evidence>
<dbReference type="Proteomes" id="UP001196068">
    <property type="component" value="Unassembled WGS sequence"/>
</dbReference>
<dbReference type="NCBIfam" id="TIGR02857">
    <property type="entry name" value="CydD"/>
    <property type="match status" value="1"/>
</dbReference>
<keyword evidence="3" id="KW-0547">Nucleotide-binding</keyword>
<dbReference type="EMBL" id="JAAEDH010000001">
    <property type="protein sequence ID" value="MBR0653819.1"/>
    <property type="molecule type" value="Genomic_DNA"/>
</dbReference>
<dbReference type="PROSITE" id="PS00211">
    <property type="entry name" value="ABC_TRANSPORTER_1"/>
    <property type="match status" value="1"/>
</dbReference>
<feature type="domain" description="ABC transporter" evidence="8">
    <location>
        <begin position="317"/>
        <end position="538"/>
    </location>
</feature>
<evidence type="ECO:0000256" key="2">
    <source>
        <dbReference type="ARBA" id="ARBA00022692"/>
    </source>
</evidence>
<dbReference type="SUPFAM" id="SSF52540">
    <property type="entry name" value="P-loop containing nucleoside triphosphate hydrolases"/>
    <property type="match status" value="1"/>
</dbReference>
<dbReference type="InterPro" id="IPR036640">
    <property type="entry name" value="ABC1_TM_sf"/>
</dbReference>
<dbReference type="AlphaFoldDB" id="A0AAF1KHD1"/>
<dbReference type="GO" id="GO:0042883">
    <property type="term" value="P:cysteine transport"/>
    <property type="evidence" value="ECO:0007669"/>
    <property type="project" value="InterPro"/>
</dbReference>
<dbReference type="GO" id="GO:0005886">
    <property type="term" value="C:plasma membrane"/>
    <property type="evidence" value="ECO:0007669"/>
    <property type="project" value="UniProtKB-SubCell"/>
</dbReference>
<dbReference type="SUPFAM" id="SSF90123">
    <property type="entry name" value="ABC transporter transmembrane region"/>
    <property type="match status" value="1"/>
</dbReference>
<feature type="transmembrane region" description="Helical" evidence="7">
    <location>
        <begin position="41"/>
        <end position="61"/>
    </location>
</feature>
<dbReference type="InterPro" id="IPR014216">
    <property type="entry name" value="ABC_transptr_CydD"/>
</dbReference>
<dbReference type="InterPro" id="IPR003593">
    <property type="entry name" value="AAA+_ATPase"/>
</dbReference>
<organism evidence="10 11">
    <name type="scientific">Plastoroseomonas arctica</name>
    <dbReference type="NCBI Taxonomy" id="1509237"/>
    <lineage>
        <taxon>Bacteria</taxon>
        <taxon>Pseudomonadati</taxon>
        <taxon>Pseudomonadota</taxon>
        <taxon>Alphaproteobacteria</taxon>
        <taxon>Acetobacterales</taxon>
        <taxon>Acetobacteraceae</taxon>
        <taxon>Plastoroseomonas</taxon>
    </lineage>
</organism>
<gene>
    <name evidence="10" type="primary">cydD</name>
    <name evidence="10" type="ORF">GXW79_01885</name>
</gene>
<dbReference type="Pfam" id="PF00664">
    <property type="entry name" value="ABC_membrane"/>
    <property type="match status" value="1"/>
</dbReference>
<dbReference type="InterPro" id="IPR003439">
    <property type="entry name" value="ABC_transporter-like_ATP-bd"/>
</dbReference>
<dbReference type="PROSITE" id="PS50893">
    <property type="entry name" value="ABC_TRANSPORTER_2"/>
    <property type="match status" value="1"/>
</dbReference>
<dbReference type="PANTHER" id="PTHR24221:SF590">
    <property type="entry name" value="COMPONENT LINKED WITH THE ASSEMBLY OF CYTOCHROME' TRANSPORT TRANSMEMBRANE ATP-BINDING PROTEIN ABC TRANSPORTER CYDD-RELATED"/>
    <property type="match status" value="1"/>
</dbReference>
<feature type="transmembrane region" description="Helical" evidence="7">
    <location>
        <begin position="222"/>
        <end position="246"/>
    </location>
</feature>
<evidence type="ECO:0000259" key="8">
    <source>
        <dbReference type="PROSITE" id="PS50893"/>
    </source>
</evidence>
<reference evidence="10" key="2">
    <citation type="journal article" date="2021" name="Syst. Appl. Microbiol.">
        <title>Roseomonas hellenica sp. nov., isolated from roots of wild-growing Alkanna tinctoria.</title>
        <authorList>
            <person name="Rat A."/>
            <person name="Naranjo H.D."/>
            <person name="Lebbe L."/>
            <person name="Cnockaert M."/>
            <person name="Krigas N."/>
            <person name="Grigoriadou K."/>
            <person name="Maloupa E."/>
            <person name="Willems A."/>
        </authorList>
    </citation>
    <scope>NUCLEOTIDE SEQUENCE</scope>
    <source>
        <strain evidence="10">LMG 28251</strain>
    </source>
</reference>
<dbReference type="GO" id="GO:0005524">
    <property type="term" value="F:ATP binding"/>
    <property type="evidence" value="ECO:0007669"/>
    <property type="project" value="UniProtKB-KW"/>
</dbReference>
<comment type="caution">
    <text evidence="10">The sequence shown here is derived from an EMBL/GenBank/DDBJ whole genome shotgun (WGS) entry which is preliminary data.</text>
</comment>
<feature type="transmembrane region" description="Helical" evidence="7">
    <location>
        <begin position="12"/>
        <end position="35"/>
    </location>
</feature>
<feature type="domain" description="ABC transmembrane type-1" evidence="9">
    <location>
        <begin position="9"/>
        <end position="285"/>
    </location>
</feature>
<evidence type="ECO:0000256" key="7">
    <source>
        <dbReference type="SAM" id="Phobius"/>
    </source>
</evidence>
<evidence type="ECO:0000256" key="4">
    <source>
        <dbReference type="ARBA" id="ARBA00022840"/>
    </source>
</evidence>
<dbReference type="RefSeq" id="WP_211872501.1">
    <property type="nucleotide sequence ID" value="NZ_JAAEDH010000001.1"/>
</dbReference>
<keyword evidence="6 7" id="KW-0472">Membrane</keyword>
<keyword evidence="11" id="KW-1185">Reference proteome</keyword>
<feature type="transmembrane region" description="Helical" evidence="7">
    <location>
        <begin position="117"/>
        <end position="138"/>
    </location>
</feature>
<evidence type="ECO:0000313" key="10">
    <source>
        <dbReference type="EMBL" id="MBR0653819.1"/>
    </source>
</evidence>
<feature type="transmembrane region" description="Helical" evidence="7">
    <location>
        <begin position="144"/>
        <end position="167"/>
    </location>
</feature>
<accession>A0AAF1KHD1</accession>